<evidence type="ECO:0000313" key="2">
    <source>
        <dbReference type="Proteomes" id="UP001177670"/>
    </source>
</evidence>
<name>A0AA40FKZ2_9HYME</name>
<evidence type="ECO:0000313" key="1">
    <source>
        <dbReference type="EMBL" id="KAK1121070.1"/>
    </source>
</evidence>
<comment type="caution">
    <text evidence="1">The sequence shown here is derived from an EMBL/GenBank/DDBJ whole genome shotgun (WGS) entry which is preliminary data.</text>
</comment>
<accession>A0AA40FKZ2</accession>
<dbReference type="Proteomes" id="UP001177670">
    <property type="component" value="Unassembled WGS sequence"/>
</dbReference>
<sequence>MTVTIQWPENVPLKINGSSKPWQRLSLHAALRARAEKECEKEEEEEIVSSVESGRRGCPGILGLWWHCTDLSKPAISRENCTPPLCSSIAVYSIESQKGACKECLFGFGSNFSRSLSSCEMWYRYLARPSWKGRIPEEGAEEPYGTFETRGTKRVGAVFNCAMWPPEGSRRTRRLRPSFVAATVSPIPSPLYFSVLFI</sequence>
<dbReference type="EMBL" id="JAHYIQ010000028">
    <property type="protein sequence ID" value="KAK1121070.1"/>
    <property type="molecule type" value="Genomic_DNA"/>
</dbReference>
<organism evidence="1 2">
    <name type="scientific">Melipona bicolor</name>
    <dbReference type="NCBI Taxonomy" id="60889"/>
    <lineage>
        <taxon>Eukaryota</taxon>
        <taxon>Metazoa</taxon>
        <taxon>Ecdysozoa</taxon>
        <taxon>Arthropoda</taxon>
        <taxon>Hexapoda</taxon>
        <taxon>Insecta</taxon>
        <taxon>Pterygota</taxon>
        <taxon>Neoptera</taxon>
        <taxon>Endopterygota</taxon>
        <taxon>Hymenoptera</taxon>
        <taxon>Apocrita</taxon>
        <taxon>Aculeata</taxon>
        <taxon>Apoidea</taxon>
        <taxon>Anthophila</taxon>
        <taxon>Apidae</taxon>
        <taxon>Melipona</taxon>
    </lineage>
</organism>
<gene>
    <name evidence="1" type="ORF">K0M31_010851</name>
</gene>
<reference evidence="1" key="1">
    <citation type="submission" date="2021-10" db="EMBL/GenBank/DDBJ databases">
        <title>Melipona bicolor Genome sequencing and assembly.</title>
        <authorList>
            <person name="Araujo N.S."/>
            <person name="Arias M.C."/>
        </authorList>
    </citation>
    <scope>NUCLEOTIDE SEQUENCE</scope>
    <source>
        <strain evidence="1">USP_2M_L1-L4_2017</strain>
        <tissue evidence="1">Whole body</tissue>
    </source>
</reference>
<keyword evidence="2" id="KW-1185">Reference proteome</keyword>
<dbReference type="AlphaFoldDB" id="A0AA40FKZ2"/>
<proteinExistence type="predicted"/>
<protein>
    <submittedName>
        <fullName evidence="1">Uncharacterized protein</fullName>
    </submittedName>
</protein>